<dbReference type="Gene3D" id="2.40.400.10">
    <property type="entry name" value="Acetoacetate decarboxylase-like"/>
    <property type="match status" value="1"/>
</dbReference>
<protein>
    <recommendedName>
        <fullName evidence="3">DUF2071 domain-containing protein</fullName>
    </recommendedName>
</protein>
<dbReference type="Pfam" id="PF09844">
    <property type="entry name" value="DUF2071"/>
    <property type="match status" value="1"/>
</dbReference>
<dbReference type="SUPFAM" id="SSF160104">
    <property type="entry name" value="Acetoacetate decarboxylase-like"/>
    <property type="match status" value="1"/>
</dbReference>
<evidence type="ECO:0000313" key="1">
    <source>
        <dbReference type="EMBL" id="AFZ67430.1"/>
    </source>
</evidence>
<dbReference type="HOGENOM" id="CLU_081757_0_0_0"/>
<organism evidence="1 2">
    <name type="scientific">Deinococcus peraridilitoris (strain DSM 19664 / LMG 22246 / CIP 109416 / KR-200)</name>
    <dbReference type="NCBI Taxonomy" id="937777"/>
    <lineage>
        <taxon>Bacteria</taxon>
        <taxon>Thermotogati</taxon>
        <taxon>Deinococcota</taxon>
        <taxon>Deinococci</taxon>
        <taxon>Deinococcales</taxon>
        <taxon>Deinococcaceae</taxon>
        <taxon>Deinococcus</taxon>
    </lineage>
</organism>
<dbReference type="InterPro" id="IPR023375">
    <property type="entry name" value="ADC_dom_sf"/>
</dbReference>
<reference evidence="2" key="1">
    <citation type="submission" date="2012-03" db="EMBL/GenBank/DDBJ databases">
        <title>Complete sequence of chromosome of Deinococcus peraridilitoris DSM 19664.</title>
        <authorList>
            <person name="Lucas S."/>
            <person name="Copeland A."/>
            <person name="Lapidus A."/>
            <person name="Glavina del Rio T."/>
            <person name="Dalin E."/>
            <person name="Tice H."/>
            <person name="Bruce D."/>
            <person name="Goodwin L."/>
            <person name="Pitluck S."/>
            <person name="Peters L."/>
            <person name="Mikhailova N."/>
            <person name="Lu M."/>
            <person name="Kyrpides N."/>
            <person name="Mavromatis K."/>
            <person name="Ivanova N."/>
            <person name="Brettin T."/>
            <person name="Detter J.C."/>
            <person name="Han C."/>
            <person name="Larimer F."/>
            <person name="Land M."/>
            <person name="Hauser L."/>
            <person name="Markowitz V."/>
            <person name="Cheng J.-F."/>
            <person name="Hugenholtz P."/>
            <person name="Woyke T."/>
            <person name="Wu D."/>
            <person name="Pukall R."/>
            <person name="Steenblock K."/>
            <person name="Brambilla E."/>
            <person name="Klenk H.-P."/>
            <person name="Eisen J.A."/>
        </authorList>
    </citation>
    <scope>NUCLEOTIDE SEQUENCE [LARGE SCALE GENOMIC DNA]</scope>
    <source>
        <strain evidence="2">DSM 19664 / LMG 22246 / CIP 109416 / KR-200</strain>
    </source>
</reference>
<dbReference type="eggNOG" id="COG3361">
    <property type="taxonomic scope" value="Bacteria"/>
</dbReference>
<sequence>MPKVKFPWIMHMEWRDLLFMHWPVRSASLARCLPGGVDLDTFEGQAWLGVLPFAVTGFRPRGIPLGLSYGQVNVRTYVRVNGVPGIWTFSLDAASGFSVLGARWLYCLPYFAADIHLHAREGWLQFGSVRRSDVRRACALMYRPVGRVFHAHPGTLEYWLTERRVLFTVGWNGGLWREDVQHEPWPLQRAEIRELSCTLHEPLGLLTLGVPLAHYARVVRVRGWPPKVAAGSAP</sequence>
<dbReference type="KEGG" id="dpd:Deipe_1927"/>
<evidence type="ECO:0000313" key="2">
    <source>
        <dbReference type="Proteomes" id="UP000010467"/>
    </source>
</evidence>
<dbReference type="AlphaFoldDB" id="L0A342"/>
<accession>L0A342</accession>
<dbReference type="PANTHER" id="PTHR39186:SF1">
    <property type="entry name" value="DUF2071 DOMAIN-CONTAINING PROTEIN"/>
    <property type="match status" value="1"/>
</dbReference>
<dbReference type="EMBL" id="CP003382">
    <property type="protein sequence ID" value="AFZ67430.1"/>
    <property type="molecule type" value="Genomic_DNA"/>
</dbReference>
<dbReference type="PATRIC" id="fig|937777.3.peg.1930"/>
<proteinExistence type="predicted"/>
<dbReference type="Proteomes" id="UP000010467">
    <property type="component" value="Chromosome"/>
</dbReference>
<dbReference type="InterPro" id="IPR018644">
    <property type="entry name" value="DUF2071"/>
</dbReference>
<dbReference type="STRING" id="937777.Deipe_1927"/>
<gene>
    <name evidence="1" type="ordered locus">Deipe_1927</name>
</gene>
<name>L0A342_DEIPD</name>
<keyword evidence="2" id="KW-1185">Reference proteome</keyword>
<evidence type="ECO:0008006" key="3">
    <source>
        <dbReference type="Google" id="ProtNLM"/>
    </source>
</evidence>
<dbReference type="PANTHER" id="PTHR39186">
    <property type="entry name" value="DUF2071 FAMILY PROTEIN"/>
    <property type="match status" value="1"/>
</dbReference>